<dbReference type="Proteomes" id="UP001163739">
    <property type="component" value="Chromosome"/>
</dbReference>
<name>A0ABY6N2I6_9ALTE</name>
<feature type="transmembrane region" description="Helical" evidence="6">
    <location>
        <begin position="71"/>
        <end position="91"/>
    </location>
</feature>
<evidence type="ECO:0000256" key="2">
    <source>
        <dbReference type="ARBA" id="ARBA00022475"/>
    </source>
</evidence>
<dbReference type="SUPFAM" id="SSF103481">
    <property type="entry name" value="Multidrug resistance efflux transporter EmrE"/>
    <property type="match status" value="2"/>
</dbReference>
<accession>A0ABY6N2I6</accession>
<keyword evidence="3 6" id="KW-0812">Transmembrane</keyword>
<comment type="subcellular location">
    <subcellularLocation>
        <location evidence="1">Cell membrane</location>
        <topology evidence="1">Multi-pass membrane protein</topology>
    </subcellularLocation>
</comment>
<dbReference type="Pfam" id="PF00892">
    <property type="entry name" value="EamA"/>
    <property type="match status" value="2"/>
</dbReference>
<proteinExistence type="predicted"/>
<keyword evidence="4 6" id="KW-1133">Transmembrane helix</keyword>
<feature type="domain" description="EamA" evidence="7">
    <location>
        <begin position="148"/>
        <end position="280"/>
    </location>
</feature>
<feature type="domain" description="EamA" evidence="7">
    <location>
        <begin position="8"/>
        <end position="139"/>
    </location>
</feature>
<feature type="transmembrane region" description="Helical" evidence="6">
    <location>
        <begin position="123"/>
        <end position="140"/>
    </location>
</feature>
<evidence type="ECO:0000256" key="5">
    <source>
        <dbReference type="ARBA" id="ARBA00023136"/>
    </source>
</evidence>
<dbReference type="Gene3D" id="1.10.3730.20">
    <property type="match status" value="1"/>
</dbReference>
<sequence length="295" mass="32164">MPDQQHLKADVLLIIVTLLAAAGWIFSKETLQGMPPILFIGSRFLVAGIVLGLLGLPEFKKLSAQALKRSLMTGVVFSIAMVFWVMGLFEAEHVGEGAFITSMGVVLVPIMARWVFGDSPPKSTWFSLPVAIAGLALLSLDNGLHLDSGQLYFLAAATIFALHFNLNTRMVAEVPVLVLTSIQLMVVGIVALSVSSSIEAWPDQISLNIWAWFLASAVIATSLRFYLQTFAQGLAPASHAAVILTLEPIWTTLLAGWWFGEVMSFMQLVGCGLIFSALLINRWQWVRLAIKGLRP</sequence>
<feature type="transmembrane region" description="Helical" evidence="6">
    <location>
        <begin position="209"/>
        <end position="227"/>
    </location>
</feature>
<dbReference type="EMBL" id="CP100390">
    <property type="protein sequence ID" value="UZE96299.1"/>
    <property type="molecule type" value="Genomic_DNA"/>
</dbReference>
<evidence type="ECO:0000313" key="9">
    <source>
        <dbReference type="Proteomes" id="UP001163739"/>
    </source>
</evidence>
<keyword evidence="5 6" id="KW-0472">Membrane</keyword>
<dbReference type="InterPro" id="IPR037185">
    <property type="entry name" value="EmrE-like"/>
</dbReference>
<dbReference type="InterPro" id="IPR000620">
    <property type="entry name" value="EamA_dom"/>
</dbReference>
<evidence type="ECO:0000313" key="8">
    <source>
        <dbReference type="EMBL" id="UZE96299.1"/>
    </source>
</evidence>
<gene>
    <name evidence="8" type="ORF">NKI27_00715</name>
</gene>
<dbReference type="PANTHER" id="PTHR42920:SF5">
    <property type="entry name" value="EAMA DOMAIN-CONTAINING PROTEIN"/>
    <property type="match status" value="1"/>
</dbReference>
<feature type="transmembrane region" description="Helical" evidence="6">
    <location>
        <begin position="176"/>
        <end position="197"/>
    </location>
</feature>
<reference evidence="8" key="1">
    <citation type="submission" date="2022-06" db="EMBL/GenBank/DDBJ databases">
        <title>Alkalimarinus sp. nov., isolated from gut of a Alitta virens.</title>
        <authorList>
            <person name="Yang A.I."/>
            <person name="Shin N.-R."/>
        </authorList>
    </citation>
    <scope>NUCLEOTIDE SEQUENCE</scope>
    <source>
        <strain evidence="8">A2M4</strain>
    </source>
</reference>
<feature type="transmembrane region" description="Helical" evidence="6">
    <location>
        <begin position="146"/>
        <end position="164"/>
    </location>
</feature>
<feature type="transmembrane region" description="Helical" evidence="6">
    <location>
        <begin position="239"/>
        <end position="259"/>
    </location>
</feature>
<keyword evidence="2" id="KW-1003">Cell membrane</keyword>
<dbReference type="PANTHER" id="PTHR42920">
    <property type="entry name" value="OS03G0707200 PROTEIN-RELATED"/>
    <property type="match status" value="1"/>
</dbReference>
<dbReference type="InterPro" id="IPR051258">
    <property type="entry name" value="Diverse_Substrate_Transporter"/>
</dbReference>
<evidence type="ECO:0000256" key="1">
    <source>
        <dbReference type="ARBA" id="ARBA00004651"/>
    </source>
</evidence>
<evidence type="ECO:0000256" key="3">
    <source>
        <dbReference type="ARBA" id="ARBA00022692"/>
    </source>
</evidence>
<evidence type="ECO:0000259" key="7">
    <source>
        <dbReference type="Pfam" id="PF00892"/>
    </source>
</evidence>
<organism evidence="8 9">
    <name type="scientific">Alkalimarinus alittae</name>
    <dbReference type="NCBI Taxonomy" id="2961619"/>
    <lineage>
        <taxon>Bacteria</taxon>
        <taxon>Pseudomonadati</taxon>
        <taxon>Pseudomonadota</taxon>
        <taxon>Gammaproteobacteria</taxon>
        <taxon>Alteromonadales</taxon>
        <taxon>Alteromonadaceae</taxon>
        <taxon>Alkalimarinus</taxon>
    </lineage>
</organism>
<feature type="transmembrane region" description="Helical" evidence="6">
    <location>
        <begin position="38"/>
        <end position="59"/>
    </location>
</feature>
<evidence type="ECO:0000256" key="6">
    <source>
        <dbReference type="SAM" id="Phobius"/>
    </source>
</evidence>
<evidence type="ECO:0000256" key="4">
    <source>
        <dbReference type="ARBA" id="ARBA00022989"/>
    </source>
</evidence>
<dbReference type="RefSeq" id="WP_265047784.1">
    <property type="nucleotide sequence ID" value="NZ_CP100390.1"/>
</dbReference>
<protein>
    <submittedName>
        <fullName evidence="8">DMT family transporter</fullName>
    </submittedName>
</protein>
<keyword evidence="9" id="KW-1185">Reference proteome</keyword>
<feature type="transmembrane region" description="Helical" evidence="6">
    <location>
        <begin position="265"/>
        <end position="285"/>
    </location>
</feature>
<feature type="transmembrane region" description="Helical" evidence="6">
    <location>
        <begin position="97"/>
        <end position="116"/>
    </location>
</feature>
<feature type="transmembrane region" description="Helical" evidence="6">
    <location>
        <begin position="7"/>
        <end position="26"/>
    </location>
</feature>